<keyword evidence="12" id="KW-1185">Reference proteome</keyword>
<dbReference type="InterPro" id="IPR012337">
    <property type="entry name" value="RNaseH-like_sf"/>
</dbReference>
<evidence type="ECO:0000256" key="4">
    <source>
        <dbReference type="ARBA" id="ARBA00022801"/>
    </source>
</evidence>
<evidence type="ECO:0000256" key="6">
    <source>
        <dbReference type="ARBA" id="ARBA00022908"/>
    </source>
</evidence>
<dbReference type="GO" id="GO:0015074">
    <property type="term" value="P:DNA integration"/>
    <property type="evidence" value="ECO:0007669"/>
    <property type="project" value="UniProtKB-KW"/>
</dbReference>
<evidence type="ECO:0000256" key="9">
    <source>
        <dbReference type="ARBA" id="ARBA00023172"/>
    </source>
</evidence>
<reference evidence="11 12" key="1">
    <citation type="journal article" date="2019" name="Sci. Rep.">
        <title>Orb-weaving spider Araneus ventricosus genome elucidates the spidroin gene catalogue.</title>
        <authorList>
            <person name="Kono N."/>
            <person name="Nakamura H."/>
            <person name="Ohtoshi R."/>
            <person name="Moran D.A.P."/>
            <person name="Shinohara A."/>
            <person name="Yoshida Y."/>
            <person name="Fujiwara M."/>
            <person name="Mori M."/>
            <person name="Tomita M."/>
            <person name="Arakawa K."/>
        </authorList>
    </citation>
    <scope>NUCLEOTIDE SEQUENCE [LARGE SCALE GENOMIC DNA]</scope>
</reference>
<dbReference type="PANTHER" id="PTHR42648">
    <property type="entry name" value="TRANSPOSASE, PUTATIVE-RELATED"/>
    <property type="match status" value="1"/>
</dbReference>
<dbReference type="InterPro" id="IPR036397">
    <property type="entry name" value="RNaseH_sf"/>
</dbReference>
<keyword evidence="5" id="KW-0460">Magnesium</keyword>
<keyword evidence="8" id="KW-0548">Nucleotidyltransferase</keyword>
<keyword evidence="9" id="KW-0233">DNA recombination</keyword>
<dbReference type="GO" id="GO:0046872">
    <property type="term" value="F:metal ion binding"/>
    <property type="evidence" value="ECO:0007669"/>
    <property type="project" value="UniProtKB-KW"/>
</dbReference>
<organism evidence="11 12">
    <name type="scientific">Araneus ventricosus</name>
    <name type="common">Orbweaver spider</name>
    <name type="synonym">Epeira ventricosa</name>
    <dbReference type="NCBI Taxonomy" id="182803"/>
    <lineage>
        <taxon>Eukaryota</taxon>
        <taxon>Metazoa</taxon>
        <taxon>Ecdysozoa</taxon>
        <taxon>Arthropoda</taxon>
        <taxon>Chelicerata</taxon>
        <taxon>Arachnida</taxon>
        <taxon>Araneae</taxon>
        <taxon>Araneomorphae</taxon>
        <taxon>Entelegynae</taxon>
        <taxon>Araneoidea</taxon>
        <taxon>Araneidae</taxon>
        <taxon>Araneus</taxon>
    </lineage>
</organism>
<dbReference type="GO" id="GO:0003964">
    <property type="term" value="F:RNA-directed DNA polymerase activity"/>
    <property type="evidence" value="ECO:0007669"/>
    <property type="project" value="UniProtKB-KW"/>
</dbReference>
<keyword evidence="8" id="KW-0808">Transferase</keyword>
<dbReference type="PROSITE" id="PS50994">
    <property type="entry name" value="INTEGRASE"/>
    <property type="match status" value="1"/>
</dbReference>
<keyword evidence="8" id="KW-0239">DNA-directed DNA polymerase</keyword>
<accession>A0A4Y2G6N7</accession>
<dbReference type="AlphaFoldDB" id="A0A4Y2G6N7"/>
<dbReference type="GO" id="GO:0003887">
    <property type="term" value="F:DNA-directed DNA polymerase activity"/>
    <property type="evidence" value="ECO:0007669"/>
    <property type="project" value="UniProtKB-KW"/>
</dbReference>
<proteinExistence type="predicted"/>
<evidence type="ECO:0000256" key="7">
    <source>
        <dbReference type="ARBA" id="ARBA00022918"/>
    </source>
</evidence>
<evidence type="ECO:0000256" key="8">
    <source>
        <dbReference type="ARBA" id="ARBA00022932"/>
    </source>
</evidence>
<comment type="caution">
    <text evidence="11">The sequence shown here is derived from an EMBL/GenBank/DDBJ whole genome shotgun (WGS) entry which is preliminary data.</text>
</comment>
<dbReference type="SUPFAM" id="SSF53098">
    <property type="entry name" value="Ribonuclease H-like"/>
    <property type="match status" value="1"/>
</dbReference>
<keyword evidence="4" id="KW-0378">Hydrolase</keyword>
<keyword evidence="1" id="KW-0540">Nuclease</keyword>
<sequence>MQAIYRWTDAEFQPDKIESECLLEENHLRLMRKDLDTVNNIAFFNEIASEGSRNKSDAFQTFLRFQKRGQRFLNKRIISVRTDEGFEFCNQEFEKCLDKLGIRHEKTNLYSPEMNGVAERFNLTALDGVKT</sequence>
<dbReference type="InterPro" id="IPR039537">
    <property type="entry name" value="Retrotran_Ty1/copia-like"/>
</dbReference>
<dbReference type="Gene3D" id="3.30.420.10">
    <property type="entry name" value="Ribonuclease H-like superfamily/Ribonuclease H"/>
    <property type="match status" value="1"/>
</dbReference>
<dbReference type="GO" id="GO:0004519">
    <property type="term" value="F:endonuclease activity"/>
    <property type="evidence" value="ECO:0007669"/>
    <property type="project" value="UniProtKB-KW"/>
</dbReference>
<evidence type="ECO:0000256" key="5">
    <source>
        <dbReference type="ARBA" id="ARBA00022842"/>
    </source>
</evidence>
<feature type="domain" description="Integrase catalytic" evidence="10">
    <location>
        <begin position="1"/>
        <end position="131"/>
    </location>
</feature>
<dbReference type="GO" id="GO:0006310">
    <property type="term" value="P:DNA recombination"/>
    <property type="evidence" value="ECO:0007669"/>
    <property type="project" value="UniProtKB-KW"/>
</dbReference>
<dbReference type="GO" id="GO:0003676">
    <property type="term" value="F:nucleic acid binding"/>
    <property type="evidence" value="ECO:0007669"/>
    <property type="project" value="InterPro"/>
</dbReference>
<evidence type="ECO:0000256" key="3">
    <source>
        <dbReference type="ARBA" id="ARBA00022759"/>
    </source>
</evidence>
<evidence type="ECO:0000256" key="2">
    <source>
        <dbReference type="ARBA" id="ARBA00022723"/>
    </source>
</evidence>
<dbReference type="EMBL" id="BGPR01001260">
    <property type="protein sequence ID" value="GBM49512.1"/>
    <property type="molecule type" value="Genomic_DNA"/>
</dbReference>
<keyword evidence="6" id="KW-0229">DNA integration</keyword>
<keyword evidence="7" id="KW-0695">RNA-directed DNA polymerase</keyword>
<keyword evidence="3" id="KW-0255">Endonuclease</keyword>
<dbReference type="InterPro" id="IPR001584">
    <property type="entry name" value="Integrase_cat-core"/>
</dbReference>
<evidence type="ECO:0000256" key="1">
    <source>
        <dbReference type="ARBA" id="ARBA00022722"/>
    </source>
</evidence>
<evidence type="ECO:0000259" key="10">
    <source>
        <dbReference type="PROSITE" id="PS50994"/>
    </source>
</evidence>
<evidence type="ECO:0000313" key="12">
    <source>
        <dbReference type="Proteomes" id="UP000499080"/>
    </source>
</evidence>
<dbReference type="GO" id="GO:0016787">
    <property type="term" value="F:hydrolase activity"/>
    <property type="evidence" value="ECO:0007669"/>
    <property type="project" value="UniProtKB-KW"/>
</dbReference>
<evidence type="ECO:0000313" key="11">
    <source>
        <dbReference type="EMBL" id="GBM49512.1"/>
    </source>
</evidence>
<dbReference type="PANTHER" id="PTHR42648:SF11">
    <property type="entry name" value="TRANSPOSON TY4-P GAG-POL POLYPROTEIN"/>
    <property type="match status" value="1"/>
</dbReference>
<protein>
    <recommendedName>
        <fullName evidence="10">Integrase catalytic domain-containing protein</fullName>
    </recommendedName>
</protein>
<name>A0A4Y2G6N7_ARAVE</name>
<keyword evidence="2" id="KW-0479">Metal-binding</keyword>
<gene>
    <name evidence="11" type="ORF">AVEN_85961_1</name>
</gene>
<dbReference type="Proteomes" id="UP000499080">
    <property type="component" value="Unassembled WGS sequence"/>
</dbReference>